<evidence type="ECO:0000256" key="1">
    <source>
        <dbReference type="SAM" id="SignalP"/>
    </source>
</evidence>
<protein>
    <recommendedName>
        <fullName evidence="4">DUF4369 domain-containing protein</fullName>
    </recommendedName>
</protein>
<feature type="signal peptide" evidence="1">
    <location>
        <begin position="1"/>
        <end position="20"/>
    </location>
</feature>
<keyword evidence="3" id="KW-1185">Reference proteome</keyword>
<name>A0A327NK42_9BACT</name>
<sequence length="306" mass="34766">MHRLNLLLFTLLLLTLKTHGQITVYQDEKGQIFTTSDSYSTGRQTTSTASYIKVTFLGNPFFTFPVWQEGKVQLDRSGKELDCQLAYNLVTSDVLCRFAGDSAVTIITPERFTINNTTFVRLQNSIAGLEYRTYFSILHNGPTKLWMSLNSQIEPRNSAEEIKTSYYKDLNIQGIYRIKTKYYIQKGEGEPRLVNLSKKLLLDAFADQAAALESKIPSRQLTPNDIIDAINVYDSLVLAERKSLAHLSKEELFKKTLQAKITYPGWVGKQGIYGRVYAGFDVDSQGQSKMSSFLVPIMLVLDLRRR</sequence>
<evidence type="ECO:0000313" key="2">
    <source>
        <dbReference type="EMBL" id="RAI74416.1"/>
    </source>
</evidence>
<accession>A0A327NK42</accession>
<dbReference type="OrthoDB" id="928068at2"/>
<comment type="caution">
    <text evidence="2">The sequence shown here is derived from an EMBL/GenBank/DDBJ whole genome shotgun (WGS) entry which is preliminary data.</text>
</comment>
<gene>
    <name evidence="2" type="ORF">HMF3257_09150</name>
</gene>
<dbReference type="AlphaFoldDB" id="A0A327NK42"/>
<reference evidence="2 3" key="1">
    <citation type="submission" date="2018-06" db="EMBL/GenBank/DDBJ databases">
        <title>Spirosoma sp. HMF3257 Genome sequencing and assembly.</title>
        <authorList>
            <person name="Kang H."/>
            <person name="Cha I."/>
            <person name="Kim H."/>
            <person name="Kang J."/>
            <person name="Joh K."/>
        </authorList>
    </citation>
    <scope>NUCLEOTIDE SEQUENCE [LARGE SCALE GENOMIC DNA]</scope>
    <source>
        <strain evidence="2 3">HMF3257</strain>
    </source>
</reference>
<dbReference type="Proteomes" id="UP000249016">
    <property type="component" value="Unassembled WGS sequence"/>
</dbReference>
<keyword evidence="1" id="KW-0732">Signal</keyword>
<feature type="chain" id="PRO_5016412936" description="DUF4369 domain-containing protein" evidence="1">
    <location>
        <begin position="21"/>
        <end position="306"/>
    </location>
</feature>
<evidence type="ECO:0000313" key="3">
    <source>
        <dbReference type="Proteomes" id="UP000249016"/>
    </source>
</evidence>
<dbReference type="RefSeq" id="WP_111341638.1">
    <property type="nucleotide sequence ID" value="NZ_QLII01000001.1"/>
</dbReference>
<evidence type="ECO:0008006" key="4">
    <source>
        <dbReference type="Google" id="ProtNLM"/>
    </source>
</evidence>
<dbReference type="EMBL" id="QLII01000001">
    <property type="protein sequence ID" value="RAI74416.1"/>
    <property type="molecule type" value="Genomic_DNA"/>
</dbReference>
<organism evidence="2 3">
    <name type="scientific">Spirosoma telluris</name>
    <dbReference type="NCBI Taxonomy" id="2183553"/>
    <lineage>
        <taxon>Bacteria</taxon>
        <taxon>Pseudomonadati</taxon>
        <taxon>Bacteroidota</taxon>
        <taxon>Cytophagia</taxon>
        <taxon>Cytophagales</taxon>
        <taxon>Cytophagaceae</taxon>
        <taxon>Spirosoma</taxon>
    </lineage>
</organism>
<proteinExistence type="predicted"/>